<dbReference type="PANTHER" id="PTHR24413">
    <property type="entry name" value="SPECKLE-TYPE POZ PROTEIN"/>
    <property type="match status" value="1"/>
</dbReference>
<accession>A0A443QFS0</accession>
<dbReference type="STRING" id="1965070.A0A443QFS0"/>
<dbReference type="InterPro" id="IPR008974">
    <property type="entry name" value="TRAF-like"/>
</dbReference>
<dbReference type="Gene3D" id="2.60.210.10">
    <property type="entry name" value="Apoptosis, Tumor Necrosis Factor Receptor Associated Protein 2, Chain A"/>
    <property type="match status" value="1"/>
</dbReference>
<proteinExistence type="predicted"/>
<keyword evidence="3" id="KW-1185">Reference proteome</keyword>
<reference evidence="2 3" key="1">
    <citation type="journal article" date="2018" name="Gigascience">
        <title>Genomes of trombidid mites reveal novel predicted allergens and laterally-transferred genes associated with secondary metabolism.</title>
        <authorList>
            <person name="Dong X."/>
            <person name="Chaisiri K."/>
            <person name="Xia D."/>
            <person name="Armstrong S.D."/>
            <person name="Fang Y."/>
            <person name="Donnelly M.J."/>
            <person name="Kadowaki T."/>
            <person name="McGarry J.W."/>
            <person name="Darby A.C."/>
            <person name="Makepeace B.L."/>
        </authorList>
    </citation>
    <scope>NUCLEOTIDE SEQUENCE [LARGE SCALE GENOMIC DNA]</scope>
    <source>
        <strain evidence="2">UoL-WK</strain>
    </source>
</reference>
<dbReference type="SUPFAM" id="SSF49599">
    <property type="entry name" value="TRAF domain-like"/>
    <property type="match status" value="1"/>
</dbReference>
<comment type="caution">
    <text evidence="2">The sequence shown here is derived from an EMBL/GenBank/DDBJ whole genome shotgun (WGS) entry which is preliminary data.</text>
</comment>
<name>A0A443QFS0_9ACAR</name>
<evidence type="ECO:0000313" key="2">
    <source>
        <dbReference type="EMBL" id="RWS01868.1"/>
    </source>
</evidence>
<dbReference type="InterPro" id="IPR000210">
    <property type="entry name" value="BTB/POZ_dom"/>
</dbReference>
<dbReference type="InterPro" id="IPR011333">
    <property type="entry name" value="SKP1/BTB/POZ_sf"/>
</dbReference>
<protein>
    <submittedName>
        <fullName evidence="2">Kruppel-like zinc finger protein</fullName>
    </submittedName>
</protein>
<dbReference type="Pfam" id="PF00651">
    <property type="entry name" value="BTB"/>
    <property type="match status" value="1"/>
</dbReference>
<gene>
    <name evidence="2" type="ORF">B4U79_14536</name>
</gene>
<dbReference type="AlphaFoldDB" id="A0A443QFS0"/>
<dbReference type="OrthoDB" id="6353968at2759"/>
<dbReference type="Proteomes" id="UP000285301">
    <property type="component" value="Unassembled WGS sequence"/>
</dbReference>
<dbReference type="EMBL" id="NCKU01008480">
    <property type="protein sequence ID" value="RWS01868.1"/>
    <property type="molecule type" value="Genomic_DNA"/>
</dbReference>
<evidence type="ECO:0000313" key="3">
    <source>
        <dbReference type="Proteomes" id="UP000285301"/>
    </source>
</evidence>
<dbReference type="SUPFAM" id="SSF54695">
    <property type="entry name" value="POZ domain"/>
    <property type="match status" value="1"/>
</dbReference>
<organism evidence="2 3">
    <name type="scientific">Dinothrombium tinctorium</name>
    <dbReference type="NCBI Taxonomy" id="1965070"/>
    <lineage>
        <taxon>Eukaryota</taxon>
        <taxon>Metazoa</taxon>
        <taxon>Ecdysozoa</taxon>
        <taxon>Arthropoda</taxon>
        <taxon>Chelicerata</taxon>
        <taxon>Arachnida</taxon>
        <taxon>Acari</taxon>
        <taxon>Acariformes</taxon>
        <taxon>Trombidiformes</taxon>
        <taxon>Prostigmata</taxon>
        <taxon>Anystina</taxon>
        <taxon>Parasitengona</taxon>
        <taxon>Trombidioidea</taxon>
        <taxon>Trombidiidae</taxon>
        <taxon>Dinothrombium</taxon>
    </lineage>
</organism>
<dbReference type="SMART" id="SM00225">
    <property type="entry name" value="BTB"/>
    <property type="match status" value="1"/>
</dbReference>
<sequence length="248" mass="28749">MVYEIASEKDRRSYWNRIYCYTYIFKICEDKNKQNQRAKYSVSVLDIDGKRKFIAECGRPEGRIFRAGTEGHGFLMIVPREILLTPAHNMLGPDDTLQILCELTVFGEMVNKMVPVYNLNLYCEYELTSLGTLASDFGFLINSGIDCDIIVASRHGVQFNAHRLELKARSKVFEAMFEHETKEKAENRIEIPDLDGPVIREMLKFIYSGRIDEDEINEVASELLLAVDKYYSPRLKSLANNIWRRKLQ</sequence>
<evidence type="ECO:0000259" key="1">
    <source>
        <dbReference type="PROSITE" id="PS50097"/>
    </source>
</evidence>
<dbReference type="PROSITE" id="PS50097">
    <property type="entry name" value="BTB"/>
    <property type="match status" value="1"/>
</dbReference>
<dbReference type="Gene3D" id="3.30.710.10">
    <property type="entry name" value="Potassium Channel Kv1.1, Chain A"/>
    <property type="match status" value="1"/>
</dbReference>
<feature type="domain" description="BTB" evidence="1">
    <location>
        <begin position="147"/>
        <end position="215"/>
    </location>
</feature>